<evidence type="ECO:0000313" key="2">
    <source>
        <dbReference type="Proteomes" id="UP001194468"/>
    </source>
</evidence>
<reference evidence="1" key="2">
    <citation type="journal article" date="2020" name="Nat. Commun.">
        <title>Large-scale genome sequencing of mycorrhizal fungi provides insights into the early evolution of symbiotic traits.</title>
        <authorList>
            <person name="Miyauchi S."/>
            <person name="Kiss E."/>
            <person name="Kuo A."/>
            <person name="Drula E."/>
            <person name="Kohler A."/>
            <person name="Sanchez-Garcia M."/>
            <person name="Morin E."/>
            <person name="Andreopoulos B."/>
            <person name="Barry K.W."/>
            <person name="Bonito G."/>
            <person name="Buee M."/>
            <person name="Carver A."/>
            <person name="Chen C."/>
            <person name="Cichocki N."/>
            <person name="Clum A."/>
            <person name="Culley D."/>
            <person name="Crous P.W."/>
            <person name="Fauchery L."/>
            <person name="Girlanda M."/>
            <person name="Hayes R.D."/>
            <person name="Keri Z."/>
            <person name="LaButti K."/>
            <person name="Lipzen A."/>
            <person name="Lombard V."/>
            <person name="Magnuson J."/>
            <person name="Maillard F."/>
            <person name="Murat C."/>
            <person name="Nolan M."/>
            <person name="Ohm R.A."/>
            <person name="Pangilinan J."/>
            <person name="Pereira M.F."/>
            <person name="Perotto S."/>
            <person name="Peter M."/>
            <person name="Pfister S."/>
            <person name="Riley R."/>
            <person name="Sitrit Y."/>
            <person name="Stielow J.B."/>
            <person name="Szollosi G."/>
            <person name="Zifcakova L."/>
            <person name="Stursova M."/>
            <person name="Spatafora J.W."/>
            <person name="Tedersoo L."/>
            <person name="Vaario L.M."/>
            <person name="Yamada A."/>
            <person name="Yan M."/>
            <person name="Wang P."/>
            <person name="Xu J."/>
            <person name="Bruns T."/>
            <person name="Baldrian P."/>
            <person name="Vilgalys R."/>
            <person name="Dunand C."/>
            <person name="Henrissat B."/>
            <person name="Grigoriev I.V."/>
            <person name="Hibbett D."/>
            <person name="Nagy L.G."/>
            <person name="Martin F.M."/>
        </authorList>
    </citation>
    <scope>NUCLEOTIDE SEQUENCE</scope>
    <source>
        <strain evidence="1">BED1</strain>
    </source>
</reference>
<gene>
    <name evidence="1" type="ORF">L210DRAFT_876295</name>
</gene>
<keyword evidence="2" id="KW-1185">Reference proteome</keyword>
<comment type="caution">
    <text evidence="1">The sequence shown here is derived from an EMBL/GenBank/DDBJ whole genome shotgun (WGS) entry which is preliminary data.</text>
</comment>
<proteinExistence type="predicted"/>
<dbReference type="EMBL" id="WHUW01000073">
    <property type="protein sequence ID" value="KAF8428478.1"/>
    <property type="molecule type" value="Genomic_DNA"/>
</dbReference>
<organism evidence="1 2">
    <name type="scientific">Boletus edulis BED1</name>
    <dbReference type="NCBI Taxonomy" id="1328754"/>
    <lineage>
        <taxon>Eukaryota</taxon>
        <taxon>Fungi</taxon>
        <taxon>Dikarya</taxon>
        <taxon>Basidiomycota</taxon>
        <taxon>Agaricomycotina</taxon>
        <taxon>Agaricomycetes</taxon>
        <taxon>Agaricomycetidae</taxon>
        <taxon>Boletales</taxon>
        <taxon>Boletineae</taxon>
        <taxon>Boletaceae</taxon>
        <taxon>Boletoideae</taxon>
        <taxon>Boletus</taxon>
    </lineage>
</organism>
<reference evidence="1" key="1">
    <citation type="submission" date="2019-10" db="EMBL/GenBank/DDBJ databases">
        <authorList>
            <consortium name="DOE Joint Genome Institute"/>
            <person name="Kuo A."/>
            <person name="Miyauchi S."/>
            <person name="Kiss E."/>
            <person name="Drula E."/>
            <person name="Kohler A."/>
            <person name="Sanchez-Garcia M."/>
            <person name="Andreopoulos B."/>
            <person name="Barry K.W."/>
            <person name="Bonito G."/>
            <person name="Buee M."/>
            <person name="Carver A."/>
            <person name="Chen C."/>
            <person name="Cichocki N."/>
            <person name="Clum A."/>
            <person name="Culley D."/>
            <person name="Crous P.W."/>
            <person name="Fauchery L."/>
            <person name="Girlanda M."/>
            <person name="Hayes R."/>
            <person name="Keri Z."/>
            <person name="LaButti K."/>
            <person name="Lipzen A."/>
            <person name="Lombard V."/>
            <person name="Magnuson J."/>
            <person name="Maillard F."/>
            <person name="Morin E."/>
            <person name="Murat C."/>
            <person name="Nolan M."/>
            <person name="Ohm R."/>
            <person name="Pangilinan J."/>
            <person name="Pereira M."/>
            <person name="Perotto S."/>
            <person name="Peter M."/>
            <person name="Riley R."/>
            <person name="Sitrit Y."/>
            <person name="Stielow B."/>
            <person name="Szollosi G."/>
            <person name="Zifcakova L."/>
            <person name="Stursova M."/>
            <person name="Spatafora J.W."/>
            <person name="Tedersoo L."/>
            <person name="Vaario L.-M."/>
            <person name="Yamada A."/>
            <person name="Yan M."/>
            <person name="Wang P."/>
            <person name="Xu J."/>
            <person name="Bruns T."/>
            <person name="Baldrian P."/>
            <person name="Vilgalys R."/>
            <person name="Henrissat B."/>
            <person name="Grigoriev I.V."/>
            <person name="Hibbett D."/>
            <person name="Nagy L.G."/>
            <person name="Martin F.M."/>
        </authorList>
    </citation>
    <scope>NUCLEOTIDE SEQUENCE</scope>
    <source>
        <strain evidence="1">BED1</strain>
    </source>
</reference>
<dbReference type="AlphaFoldDB" id="A0AAD4G936"/>
<dbReference type="InterPro" id="IPR011990">
    <property type="entry name" value="TPR-like_helical_dom_sf"/>
</dbReference>
<protein>
    <submittedName>
        <fullName evidence="1">Uncharacterized protein</fullName>
    </submittedName>
</protein>
<accession>A0AAD4G936</accession>
<name>A0AAD4G936_BOLED</name>
<dbReference type="SUPFAM" id="SSF48452">
    <property type="entry name" value="TPR-like"/>
    <property type="match status" value="1"/>
</dbReference>
<evidence type="ECO:0000313" key="1">
    <source>
        <dbReference type="EMBL" id="KAF8428478.1"/>
    </source>
</evidence>
<dbReference type="Proteomes" id="UP001194468">
    <property type="component" value="Unassembled WGS sequence"/>
</dbReference>
<feature type="non-terminal residue" evidence="1">
    <location>
        <position position="159"/>
    </location>
</feature>
<sequence>PDLQIDDATLLLWKQDQLTNAEELLTVAITTSPNTTHHLLASRALVRAHLREWDTALVDAEKAVKSVPTVIGYIAKSIALVGRGEKSEGYRTCDIAFARSHSSHLTFLLLIKAIIVFMAGEHRDAISRVDDLIATVTSNSTCYVVQACPRPASTLQHHH</sequence>
<dbReference type="Gene3D" id="1.25.40.10">
    <property type="entry name" value="Tetratricopeptide repeat domain"/>
    <property type="match status" value="1"/>
</dbReference>